<dbReference type="GO" id="GO:0005886">
    <property type="term" value="C:plasma membrane"/>
    <property type="evidence" value="ECO:0007669"/>
    <property type="project" value="UniProtKB-SubCell"/>
</dbReference>
<evidence type="ECO:0000256" key="3">
    <source>
        <dbReference type="ARBA" id="ARBA00004906"/>
    </source>
</evidence>
<dbReference type="OrthoDB" id="8062037at2759"/>
<name>A7SWH4_NEMVE</name>
<keyword evidence="11" id="KW-0472">Membrane</keyword>
<evidence type="ECO:0000256" key="11">
    <source>
        <dbReference type="ARBA" id="ARBA00023136"/>
    </source>
</evidence>
<dbReference type="InParanoid" id="A7SWH4"/>
<dbReference type="EMBL" id="DS469859">
    <property type="protein sequence ID" value="EDO31961.1"/>
    <property type="molecule type" value="Genomic_DNA"/>
</dbReference>
<gene>
    <name evidence="14" type="ORF">NEMVEDRAFT_v1g18871</name>
</gene>
<dbReference type="eggNOG" id="KOG0800">
    <property type="taxonomic scope" value="Eukaryota"/>
</dbReference>
<keyword evidence="9" id="KW-0833">Ubl conjugation pathway</keyword>
<reference evidence="14 15" key="1">
    <citation type="journal article" date="2007" name="Science">
        <title>Sea anemone genome reveals ancestral eumetazoan gene repertoire and genomic organization.</title>
        <authorList>
            <person name="Putnam N.H."/>
            <person name="Srivastava M."/>
            <person name="Hellsten U."/>
            <person name="Dirks B."/>
            <person name="Chapman J."/>
            <person name="Salamov A."/>
            <person name="Terry A."/>
            <person name="Shapiro H."/>
            <person name="Lindquist E."/>
            <person name="Kapitonov V.V."/>
            <person name="Jurka J."/>
            <person name="Genikhovich G."/>
            <person name="Grigoriev I.V."/>
            <person name="Lucas S.M."/>
            <person name="Steele R.E."/>
            <person name="Finnerty J.R."/>
            <person name="Technau U."/>
            <person name="Martindale M.Q."/>
            <person name="Rokhsar D.S."/>
        </authorList>
    </citation>
    <scope>NUCLEOTIDE SEQUENCE [LARGE SCALE GENOMIC DNA]</scope>
    <source>
        <strain evidence="15">CH2 X CH6</strain>
    </source>
</reference>
<evidence type="ECO:0000256" key="8">
    <source>
        <dbReference type="ARBA" id="ARBA00022729"/>
    </source>
</evidence>
<keyword evidence="15" id="KW-1185">Reference proteome</keyword>
<evidence type="ECO:0000256" key="4">
    <source>
        <dbReference type="ARBA" id="ARBA00012483"/>
    </source>
</evidence>
<dbReference type="HOGENOM" id="CLU_2216507_0_0_1"/>
<dbReference type="PANTHER" id="PTHR16200">
    <property type="entry name" value="RING ZINC FINGER"/>
    <property type="match status" value="1"/>
</dbReference>
<evidence type="ECO:0000256" key="1">
    <source>
        <dbReference type="ARBA" id="ARBA00000900"/>
    </source>
</evidence>
<dbReference type="KEGG" id="nve:5502937"/>
<dbReference type="InterPro" id="IPR051073">
    <property type="entry name" value="ZNRF3_Arkadia_E3_ligases"/>
</dbReference>
<dbReference type="OMA" id="PCFTLFE"/>
<evidence type="ECO:0000256" key="2">
    <source>
        <dbReference type="ARBA" id="ARBA00004236"/>
    </source>
</evidence>
<keyword evidence="5" id="KW-1003">Cell membrane</keyword>
<dbReference type="Pfam" id="PF18212">
    <property type="entry name" value="ZNRF_3_ecto"/>
    <property type="match status" value="1"/>
</dbReference>
<feature type="non-terminal residue" evidence="14">
    <location>
        <position position="1"/>
    </location>
</feature>
<dbReference type="GO" id="GO:0016567">
    <property type="term" value="P:protein ubiquitination"/>
    <property type="evidence" value="ECO:0007669"/>
    <property type="project" value="UniProtKB-UniPathway"/>
</dbReference>
<keyword evidence="7" id="KW-0812">Transmembrane</keyword>
<dbReference type="AlphaFoldDB" id="A7SWH4"/>
<comment type="catalytic activity">
    <reaction evidence="1">
        <text>S-ubiquitinyl-[E2 ubiquitin-conjugating enzyme]-L-cysteine + [acceptor protein]-L-lysine = [E2 ubiquitin-conjugating enzyme]-L-cysteine + N(6)-ubiquitinyl-[acceptor protein]-L-lysine.</text>
        <dbReference type="EC" id="2.3.2.27"/>
    </reaction>
</comment>
<evidence type="ECO:0000256" key="10">
    <source>
        <dbReference type="ARBA" id="ARBA00022989"/>
    </source>
</evidence>
<evidence type="ECO:0000256" key="7">
    <source>
        <dbReference type="ARBA" id="ARBA00022692"/>
    </source>
</evidence>
<dbReference type="EC" id="2.3.2.27" evidence="4"/>
<evidence type="ECO:0000313" key="15">
    <source>
        <dbReference type="Proteomes" id="UP000001593"/>
    </source>
</evidence>
<feature type="non-terminal residue" evidence="14">
    <location>
        <position position="107"/>
    </location>
</feature>
<comment type="pathway">
    <text evidence="3">Protein modification; protein ubiquitination.</text>
</comment>
<dbReference type="UniPathway" id="UPA00143"/>
<sequence length="107" mass="12000">QIHPLGLCNTSDDRDLYEYGWVGVVKLTAPDGQNRPCFTLFEKAKRAMQRGATAIIFDTTDVPDAVEELNSIEDQAVRPVVLIKGPDAKKLMNILKNQKVARARIQY</sequence>
<keyword evidence="8" id="KW-0732">Signal</keyword>
<dbReference type="PhylomeDB" id="A7SWH4"/>
<dbReference type="GO" id="GO:0012505">
    <property type="term" value="C:endomembrane system"/>
    <property type="evidence" value="ECO:0007669"/>
    <property type="project" value="UniProtKB-SubCell"/>
</dbReference>
<dbReference type="InterPro" id="IPR040700">
    <property type="entry name" value="ZNRF-3_ecto"/>
</dbReference>
<feature type="domain" description="ZNRF-3 ectodomain" evidence="13">
    <location>
        <begin position="2"/>
        <end position="106"/>
    </location>
</feature>
<evidence type="ECO:0000256" key="9">
    <source>
        <dbReference type="ARBA" id="ARBA00022786"/>
    </source>
</evidence>
<proteinExistence type="predicted"/>
<protein>
    <recommendedName>
        <fullName evidence="4">RING-type E3 ubiquitin transferase</fullName>
        <ecNumber evidence="4">2.3.2.27</ecNumber>
    </recommendedName>
</protein>
<evidence type="ECO:0000256" key="12">
    <source>
        <dbReference type="ARBA" id="ARBA00046288"/>
    </source>
</evidence>
<dbReference type="GO" id="GO:0061630">
    <property type="term" value="F:ubiquitin protein ligase activity"/>
    <property type="evidence" value="ECO:0007669"/>
    <property type="project" value="UniProtKB-EC"/>
</dbReference>
<keyword evidence="6" id="KW-0808">Transferase</keyword>
<evidence type="ECO:0000313" key="14">
    <source>
        <dbReference type="EMBL" id="EDO31961.1"/>
    </source>
</evidence>
<dbReference type="STRING" id="45351.A7SWH4"/>
<dbReference type="Proteomes" id="UP000001593">
    <property type="component" value="Unassembled WGS sequence"/>
</dbReference>
<evidence type="ECO:0000259" key="13">
    <source>
        <dbReference type="Pfam" id="PF18212"/>
    </source>
</evidence>
<keyword evidence="10" id="KW-1133">Transmembrane helix</keyword>
<evidence type="ECO:0000256" key="6">
    <source>
        <dbReference type="ARBA" id="ARBA00022679"/>
    </source>
</evidence>
<evidence type="ECO:0000256" key="5">
    <source>
        <dbReference type="ARBA" id="ARBA00022475"/>
    </source>
</evidence>
<accession>A7SWH4</accession>
<organism evidence="14 15">
    <name type="scientific">Nematostella vectensis</name>
    <name type="common">Starlet sea anemone</name>
    <dbReference type="NCBI Taxonomy" id="45351"/>
    <lineage>
        <taxon>Eukaryota</taxon>
        <taxon>Metazoa</taxon>
        <taxon>Cnidaria</taxon>
        <taxon>Anthozoa</taxon>
        <taxon>Hexacorallia</taxon>
        <taxon>Actiniaria</taxon>
        <taxon>Edwardsiidae</taxon>
        <taxon>Nematostella</taxon>
    </lineage>
</organism>
<comment type="subcellular location">
    <subcellularLocation>
        <location evidence="2">Cell membrane</location>
    </subcellularLocation>
    <subcellularLocation>
        <location evidence="12">Endomembrane system</location>
        <topology evidence="12">Single-pass type I membrane protein</topology>
    </subcellularLocation>
</comment>
<dbReference type="Gene3D" id="3.50.30.30">
    <property type="match status" value="1"/>
</dbReference>